<dbReference type="PANTHER" id="PTHR46116">
    <property type="entry name" value="(E3-INDEPENDENT) E2 UBIQUITIN-CONJUGATING ENZYME"/>
    <property type="match status" value="1"/>
</dbReference>
<dbReference type="EMBL" id="BT087211">
    <property type="protein sequence ID" value="ACR37564.1"/>
    <property type="molecule type" value="mRNA"/>
</dbReference>
<dbReference type="ExpressionAtlas" id="C4J8R4">
    <property type="expression patterns" value="baseline and differential"/>
</dbReference>
<reference evidence="3" key="1">
    <citation type="journal article" date="2009" name="PLoS Genet.">
        <title>Sequencing, mapping, and analysis of 27,455 maize full-length cDNAs.</title>
        <authorList>
            <person name="Soderlund C."/>
            <person name="Descour A."/>
            <person name="Kudrna D."/>
            <person name="Bomhoff M."/>
            <person name="Boyd L."/>
            <person name="Currie J."/>
            <person name="Angelova A."/>
            <person name="Collura K."/>
            <person name="Wissotski M."/>
            <person name="Ashley E."/>
            <person name="Morrow D."/>
            <person name="Fernandes J."/>
            <person name="Walbot V."/>
            <person name="Yu Y."/>
        </authorList>
    </citation>
    <scope>NUCLEOTIDE SEQUENCE</scope>
    <source>
        <strain evidence="3">B73</strain>
    </source>
</reference>
<evidence type="ECO:0000256" key="2">
    <source>
        <dbReference type="ARBA" id="ARBA00022786"/>
    </source>
</evidence>
<name>C4J8R4_MAIZE</name>
<evidence type="ECO:0000313" key="3">
    <source>
        <dbReference type="EMBL" id="ACR37564.1"/>
    </source>
</evidence>
<keyword evidence="1" id="KW-0808">Transferase</keyword>
<dbReference type="InterPro" id="IPR016135">
    <property type="entry name" value="UBQ-conjugating_enzyme/RWD"/>
</dbReference>
<accession>C4J8R4</accession>
<keyword evidence="2" id="KW-0833">Ubl conjugation pathway</keyword>
<dbReference type="PANTHER" id="PTHR46116:SF34">
    <property type="entry name" value="OS01G0232500 PROTEIN"/>
    <property type="match status" value="1"/>
</dbReference>
<proteinExistence type="evidence at transcript level"/>
<evidence type="ECO:0000256" key="1">
    <source>
        <dbReference type="ARBA" id="ARBA00022679"/>
    </source>
</evidence>
<dbReference type="Gene3D" id="3.10.110.10">
    <property type="entry name" value="Ubiquitin Conjugating Enzyme"/>
    <property type="match status" value="1"/>
</dbReference>
<dbReference type="GO" id="GO:0016740">
    <property type="term" value="F:transferase activity"/>
    <property type="evidence" value="ECO:0007669"/>
    <property type="project" value="UniProtKB-KW"/>
</dbReference>
<protein>
    <submittedName>
        <fullName evidence="3">Uncharacterized protein</fullName>
    </submittedName>
</protein>
<dbReference type="AlphaFoldDB" id="C4J8R4"/>
<sequence length="115" mass="12871">MLYSLRRPPEHFADLVAGHFRVHGHTILAACKHYMAGNDIGSVVPEEEEESASRSAPKAKPGVIRTIPLNRRYAGSFDTSLKVLYEDLLMEFNVKGADTRKFMIEKLKKDQPAGT</sequence>
<organism evidence="3">
    <name type="scientific">Zea mays</name>
    <name type="common">Maize</name>
    <dbReference type="NCBI Taxonomy" id="4577"/>
    <lineage>
        <taxon>Eukaryota</taxon>
        <taxon>Viridiplantae</taxon>
        <taxon>Streptophyta</taxon>
        <taxon>Embryophyta</taxon>
        <taxon>Tracheophyta</taxon>
        <taxon>Spermatophyta</taxon>
        <taxon>Magnoliopsida</taxon>
        <taxon>Liliopsida</taxon>
        <taxon>Poales</taxon>
        <taxon>Poaceae</taxon>
        <taxon>PACMAD clade</taxon>
        <taxon>Panicoideae</taxon>
        <taxon>Andropogonodae</taxon>
        <taxon>Andropogoneae</taxon>
        <taxon>Tripsacinae</taxon>
        <taxon>Zea</taxon>
    </lineage>
</organism>